<evidence type="ECO:0000256" key="2">
    <source>
        <dbReference type="SAM" id="MobiDB-lite"/>
    </source>
</evidence>
<dbReference type="OMA" id="MLLDNHH"/>
<keyword evidence="1" id="KW-0479">Metal-binding</keyword>
<dbReference type="HOGENOM" id="CLU_029638_0_0_1"/>
<dbReference type="PROSITE" id="PS50966">
    <property type="entry name" value="ZF_SWIM"/>
    <property type="match status" value="1"/>
</dbReference>
<accession>S3C670</accession>
<keyword evidence="1" id="KW-0862">Zinc</keyword>
<reference evidence="4 5" key="1">
    <citation type="journal article" date="2013" name="BMC Genomics">
        <title>The genome and transcriptome of the pine saprophyte Ophiostoma piceae, and a comparison with the bark beetle-associated pine pathogen Grosmannia clavigera.</title>
        <authorList>
            <person name="Haridas S."/>
            <person name="Wang Y."/>
            <person name="Lim L."/>
            <person name="Massoumi Alamouti S."/>
            <person name="Jackman S."/>
            <person name="Docking R."/>
            <person name="Robertson G."/>
            <person name="Birol I."/>
            <person name="Bohlmann J."/>
            <person name="Breuil C."/>
        </authorList>
    </citation>
    <scope>NUCLEOTIDE SEQUENCE [LARGE SCALE GENOMIC DNA]</scope>
    <source>
        <strain evidence="4 5">UAMH 11346</strain>
    </source>
</reference>
<feature type="region of interest" description="Disordered" evidence="2">
    <location>
        <begin position="1"/>
        <end position="78"/>
    </location>
</feature>
<organism evidence="4 5">
    <name type="scientific">Ophiostoma piceae (strain UAMH 11346)</name>
    <name type="common">Sap stain fungus</name>
    <dbReference type="NCBI Taxonomy" id="1262450"/>
    <lineage>
        <taxon>Eukaryota</taxon>
        <taxon>Fungi</taxon>
        <taxon>Dikarya</taxon>
        <taxon>Ascomycota</taxon>
        <taxon>Pezizomycotina</taxon>
        <taxon>Sordariomycetes</taxon>
        <taxon>Sordariomycetidae</taxon>
        <taxon>Ophiostomatales</taxon>
        <taxon>Ophiostomataceae</taxon>
        <taxon>Ophiostoma</taxon>
    </lineage>
</organism>
<feature type="region of interest" description="Disordered" evidence="2">
    <location>
        <begin position="174"/>
        <end position="200"/>
    </location>
</feature>
<dbReference type="eggNOG" id="ENOG502SPNY">
    <property type="taxonomic scope" value="Eukaryota"/>
</dbReference>
<feature type="region of interest" description="Disordered" evidence="2">
    <location>
        <begin position="291"/>
        <end position="378"/>
    </location>
</feature>
<protein>
    <submittedName>
        <fullName evidence="4">Swim zinc finger protein</fullName>
    </submittedName>
</protein>
<dbReference type="AlphaFoldDB" id="S3C670"/>
<dbReference type="VEuPathDB" id="FungiDB:F503_01060"/>
<dbReference type="InterPro" id="IPR007527">
    <property type="entry name" value="Znf_SWIM"/>
</dbReference>
<evidence type="ECO:0000313" key="4">
    <source>
        <dbReference type="EMBL" id="EPE08277.1"/>
    </source>
</evidence>
<feature type="region of interest" description="Disordered" evidence="2">
    <location>
        <begin position="591"/>
        <end position="629"/>
    </location>
</feature>
<feature type="compositionally biased region" description="Basic and acidic residues" evidence="2">
    <location>
        <begin position="179"/>
        <end position="197"/>
    </location>
</feature>
<feature type="compositionally biased region" description="Acidic residues" evidence="2">
    <location>
        <begin position="51"/>
        <end position="70"/>
    </location>
</feature>
<evidence type="ECO:0000256" key="1">
    <source>
        <dbReference type="PROSITE-ProRule" id="PRU00325"/>
    </source>
</evidence>
<proteinExistence type="predicted"/>
<dbReference type="OrthoDB" id="5387895at2759"/>
<dbReference type="Proteomes" id="UP000016923">
    <property type="component" value="Unassembled WGS sequence"/>
</dbReference>
<feature type="compositionally biased region" description="Basic and acidic residues" evidence="2">
    <location>
        <begin position="320"/>
        <end position="378"/>
    </location>
</feature>
<feature type="compositionally biased region" description="Acidic residues" evidence="2">
    <location>
        <begin position="307"/>
        <end position="319"/>
    </location>
</feature>
<gene>
    <name evidence="4" type="ORF">F503_01060</name>
</gene>
<evidence type="ECO:0000313" key="5">
    <source>
        <dbReference type="Proteomes" id="UP000016923"/>
    </source>
</evidence>
<evidence type="ECO:0000259" key="3">
    <source>
        <dbReference type="PROSITE" id="PS50966"/>
    </source>
</evidence>
<feature type="domain" description="SWIM-type" evidence="3">
    <location>
        <begin position="134"/>
        <end position="171"/>
    </location>
</feature>
<keyword evidence="1" id="KW-0863">Zinc-finger</keyword>
<keyword evidence="5" id="KW-1185">Reference proteome</keyword>
<name>S3C670_OPHP1</name>
<dbReference type="GO" id="GO:0008270">
    <property type="term" value="F:zinc ion binding"/>
    <property type="evidence" value="ECO:0007669"/>
    <property type="project" value="UniProtKB-KW"/>
</dbReference>
<dbReference type="EMBL" id="KE148149">
    <property type="protein sequence ID" value="EPE08277.1"/>
    <property type="molecule type" value="Genomic_DNA"/>
</dbReference>
<sequence>MAPVTRSHVHSAEDANPEGDIDTASRQSESRSYGGRLRTRQVIRTTKDASPEAEDDDTDDTDDEEDDEEEGPVRSPLTSLFYNIDGLDDETQELVRELFRPPAPEETPPIVIEWCGISNDPDVYAFQLQEIVPRTIRIGSATSRIPKPSCNCTGSENKPCRHLVWLMDQIAKQTMAHGQKQDSSTETKEGDYDRPLELDPTTAFPRELGNAYARISDFHIGILASSLHCRAEPPNGRPDSHRVREAREILAGLQGVQDDAGVDAYASEIFDLETPELERLLWGTQNRQGYRVVGKDSNDGSARNASSEDEEMGQDEEDLNYGREVDSVYDESDRSQGDEDVKETVEHEDTPGRHHTEHTTEPPQRRSQADLRSQHQQVRDLVERGDLQQTVLRLLVSNDEFFSMFLKLLAPQDKVRDPFRKIQQRIESVLGALRAARTTGEPRQSAAGEVISAEWAAKHVHSAVHQIMHLLGRCLSGARHGEQEHPASWAKAGAARAILWMMTAIVSKHTRDAHAGASQDDRNLYQRVIGNSGHSGTSGDALLDALDAVHDQVQFLSQVERIRRRIQRNGYRESYMQRLDGILQRMRKIRDGSDEPRQSGAGHRSISVAGSKRPQPPSAGSEQRSKRPR</sequence>